<proteinExistence type="predicted"/>
<dbReference type="AlphaFoldDB" id="M3GVN0"/>
<dbReference type="Gene3D" id="3.40.50.300">
    <property type="entry name" value="P-loop containing nucleotide triphosphate hydrolases"/>
    <property type="match status" value="2"/>
</dbReference>
<evidence type="ECO:0000313" key="2">
    <source>
        <dbReference type="EMBL" id="EMG29500.1"/>
    </source>
</evidence>
<protein>
    <recommendedName>
        <fullName evidence="1">Type IV secretion system coupling protein TraD DNA-binding domain-containing protein</fullName>
    </recommendedName>
</protein>
<dbReference type="EMBL" id="AOTD01000269">
    <property type="protein sequence ID" value="EMG29500.1"/>
    <property type="molecule type" value="Genomic_DNA"/>
</dbReference>
<evidence type="ECO:0000259" key="1">
    <source>
        <dbReference type="Pfam" id="PF10412"/>
    </source>
</evidence>
<comment type="caution">
    <text evidence="2">The sequence shown here is derived from an EMBL/GenBank/DDBJ whole genome shotgun (WGS) entry which is preliminary data.</text>
</comment>
<dbReference type="InterPro" id="IPR051162">
    <property type="entry name" value="T4SS_component"/>
</dbReference>
<dbReference type="PANTHER" id="PTHR30121:SF6">
    <property type="entry name" value="SLR6007 PROTEIN"/>
    <property type="match status" value="1"/>
</dbReference>
<organism evidence="2 3">
    <name type="scientific">Campylobacter showae CC57C</name>
    <dbReference type="NCBI Taxonomy" id="1073353"/>
    <lineage>
        <taxon>Bacteria</taxon>
        <taxon>Pseudomonadati</taxon>
        <taxon>Campylobacterota</taxon>
        <taxon>Epsilonproteobacteria</taxon>
        <taxon>Campylobacterales</taxon>
        <taxon>Campylobacteraceae</taxon>
        <taxon>Campylobacter</taxon>
    </lineage>
</organism>
<dbReference type="OrthoDB" id="5355804at2"/>
<feature type="domain" description="Type IV secretion system coupling protein TraD DNA-binding" evidence="1">
    <location>
        <begin position="29"/>
        <end position="182"/>
    </location>
</feature>
<reference evidence="2 3" key="1">
    <citation type="submission" date="2013-02" db="EMBL/GenBank/DDBJ databases">
        <title>Co-occurrence of anaerobic bacteria in colorectal carcinomas.</title>
        <authorList>
            <person name="Holt R.A."/>
            <person name="Warren R.L."/>
            <person name="Allen-Vercoe E."/>
            <person name="Pleasance S."/>
            <person name="Freeman D.J."/>
            <person name="Watson P."/>
            <person name="Moore R."/>
            <person name="Cochrane K."/>
        </authorList>
    </citation>
    <scope>NUCLEOTIDE SEQUENCE [LARGE SCALE GENOMIC DNA]</scope>
    <source>
        <strain evidence="2 3">CC57C</strain>
    </source>
</reference>
<dbReference type="PANTHER" id="PTHR30121">
    <property type="entry name" value="UNCHARACTERIZED PROTEIN YJGR-RELATED"/>
    <property type="match status" value="1"/>
</dbReference>
<accession>M3GVN0</accession>
<gene>
    <name evidence="2" type="ORF">H740_11487</name>
</gene>
<dbReference type="STRING" id="1073353.H740_11487"/>
<dbReference type="InterPro" id="IPR027417">
    <property type="entry name" value="P-loop_NTPase"/>
</dbReference>
<dbReference type="RefSeq" id="WP_002953898.1">
    <property type="nucleotide sequence ID" value="NZ_AOTD01000269.1"/>
</dbReference>
<dbReference type="SUPFAM" id="SSF52540">
    <property type="entry name" value="P-loop containing nucleoside triphosphate hydrolases"/>
    <property type="match status" value="1"/>
</dbReference>
<dbReference type="Proteomes" id="UP000011782">
    <property type="component" value="Unassembled WGS sequence"/>
</dbReference>
<dbReference type="InterPro" id="IPR019476">
    <property type="entry name" value="T4SS_TraD_DNA-bd"/>
</dbReference>
<dbReference type="Pfam" id="PF10412">
    <property type="entry name" value="TrwB_AAD_bind"/>
    <property type="match status" value="1"/>
</dbReference>
<sequence>MSKFSILNKSNKKSDAKSCSQIEKESAIHINKDFTHAMITGQTGCGKTTSAILPIMDDRIKSKHGLLIFDYKGGEHFKIKYLAKKYKRLKDVVMINVPWGERINITAEASEKLLQNFFKLSFGGKNDPFWANMATGIASKSISLLASIDEFNKSGFCELMRGRLEDATPNIKNLFKHTQAISNFRVFYDTVKEYKNYIRNGSDVLKSFQNFKDDPADLRAEVAKNIHKLIAVKDKAGNFLETFSEYAYCANHDTREQKEKFYGNYSFMLLALQDLADSEFLNHDGASISSLLNDGKIVIINCAGLKDNATELMINSTLSNLVKRIAKSDKNPVSVFIDEAQRVLNGSTDLYADVLREAKVELILAFQNEDILKQSIGGEARYKELVGNLSHQYFFKNSQKQYADGTSRDFSKLSSFEYYHEGQIYKAKPMFIKENDLLKAELAFQKLRNIASVYAAENIAEDEVLIYNEELYRANNSFICKRISDGSIRQVIYLDDRTKNELDELFESDEYLYIA</sequence>
<name>M3GVN0_9BACT</name>
<dbReference type="PATRIC" id="fig|1073353.3.peg.2450"/>
<evidence type="ECO:0000313" key="3">
    <source>
        <dbReference type="Proteomes" id="UP000011782"/>
    </source>
</evidence>